<proteinExistence type="predicted"/>
<dbReference type="Proteomes" id="UP001054945">
    <property type="component" value="Unassembled WGS sequence"/>
</dbReference>
<protein>
    <submittedName>
        <fullName evidence="1">Uncharacterized protein</fullName>
    </submittedName>
</protein>
<name>A0AAV4SI14_CAEEX</name>
<accession>A0AAV4SI14</accession>
<dbReference type="AlphaFoldDB" id="A0AAV4SI14"/>
<comment type="caution">
    <text evidence="1">The sequence shown here is derived from an EMBL/GenBank/DDBJ whole genome shotgun (WGS) entry which is preliminary data.</text>
</comment>
<dbReference type="EMBL" id="BPLR01009641">
    <property type="protein sequence ID" value="GIY33445.1"/>
    <property type="molecule type" value="Genomic_DNA"/>
</dbReference>
<gene>
    <name evidence="1" type="ORF">CEXT_381101</name>
</gene>
<evidence type="ECO:0000313" key="2">
    <source>
        <dbReference type="Proteomes" id="UP001054945"/>
    </source>
</evidence>
<reference evidence="1 2" key="1">
    <citation type="submission" date="2021-06" db="EMBL/GenBank/DDBJ databases">
        <title>Caerostris extrusa draft genome.</title>
        <authorList>
            <person name="Kono N."/>
            <person name="Arakawa K."/>
        </authorList>
    </citation>
    <scope>NUCLEOTIDE SEQUENCE [LARGE SCALE GENOMIC DNA]</scope>
</reference>
<evidence type="ECO:0000313" key="1">
    <source>
        <dbReference type="EMBL" id="GIY33445.1"/>
    </source>
</evidence>
<organism evidence="1 2">
    <name type="scientific">Caerostris extrusa</name>
    <name type="common">Bark spider</name>
    <name type="synonym">Caerostris bankana</name>
    <dbReference type="NCBI Taxonomy" id="172846"/>
    <lineage>
        <taxon>Eukaryota</taxon>
        <taxon>Metazoa</taxon>
        <taxon>Ecdysozoa</taxon>
        <taxon>Arthropoda</taxon>
        <taxon>Chelicerata</taxon>
        <taxon>Arachnida</taxon>
        <taxon>Araneae</taxon>
        <taxon>Araneomorphae</taxon>
        <taxon>Entelegynae</taxon>
        <taxon>Araneoidea</taxon>
        <taxon>Araneidae</taxon>
        <taxon>Caerostris</taxon>
    </lineage>
</organism>
<keyword evidence="2" id="KW-1185">Reference proteome</keyword>
<sequence length="106" mass="12593">MKKTRELMKYPQRNRNYPSSILSILCKAKRETKNNNKRAPRRNTLFTLELLLTENGRGVKDKKITDESTSETNIEGCETPKIWQHIKFFSFLTHLNTTYKMHGLRY</sequence>